<proteinExistence type="predicted"/>
<evidence type="ECO:0000313" key="4">
    <source>
        <dbReference type="EMBL" id="POG66509.1"/>
    </source>
</evidence>
<evidence type="ECO:0000313" key="5">
    <source>
        <dbReference type="Proteomes" id="UP000018888"/>
    </source>
</evidence>
<feature type="transmembrane region" description="Helical" evidence="3">
    <location>
        <begin position="193"/>
        <end position="215"/>
    </location>
</feature>
<feature type="transmembrane region" description="Helical" evidence="3">
    <location>
        <begin position="495"/>
        <end position="515"/>
    </location>
</feature>
<keyword evidence="3" id="KW-0812">Transmembrane</keyword>
<organism evidence="4 5">
    <name type="scientific">Rhizophagus irregularis (strain DAOM 181602 / DAOM 197198 / MUCL 43194)</name>
    <name type="common">Arbuscular mycorrhizal fungus</name>
    <name type="synonym">Glomus intraradices</name>
    <dbReference type="NCBI Taxonomy" id="747089"/>
    <lineage>
        <taxon>Eukaryota</taxon>
        <taxon>Fungi</taxon>
        <taxon>Fungi incertae sedis</taxon>
        <taxon>Mucoromycota</taxon>
        <taxon>Glomeromycotina</taxon>
        <taxon>Glomeromycetes</taxon>
        <taxon>Glomerales</taxon>
        <taxon>Glomeraceae</taxon>
        <taxon>Rhizophagus</taxon>
    </lineage>
</organism>
<dbReference type="Proteomes" id="UP000018888">
    <property type="component" value="Unassembled WGS sequence"/>
</dbReference>
<evidence type="ECO:0000256" key="3">
    <source>
        <dbReference type="SAM" id="Phobius"/>
    </source>
</evidence>
<feature type="transmembrane region" description="Helical" evidence="3">
    <location>
        <begin position="6"/>
        <end position="22"/>
    </location>
</feature>
<feature type="coiled-coil region" evidence="1">
    <location>
        <begin position="217"/>
        <end position="251"/>
    </location>
</feature>
<comment type="caution">
    <text evidence="4">The sequence shown here is derived from an EMBL/GenBank/DDBJ whole genome shotgun (WGS) entry which is preliminary data.</text>
</comment>
<feature type="coiled-coil region" evidence="1">
    <location>
        <begin position="341"/>
        <end position="420"/>
    </location>
</feature>
<keyword evidence="5" id="KW-1185">Reference proteome</keyword>
<protein>
    <submittedName>
        <fullName evidence="4">Uncharacterized protein</fullName>
    </submittedName>
</protein>
<feature type="compositionally biased region" description="Basic and acidic residues" evidence="2">
    <location>
        <begin position="659"/>
        <end position="669"/>
    </location>
</feature>
<feature type="region of interest" description="Disordered" evidence="2">
    <location>
        <begin position="638"/>
        <end position="669"/>
    </location>
</feature>
<feature type="compositionally biased region" description="Basic and acidic residues" evidence="2">
    <location>
        <begin position="638"/>
        <end position="647"/>
    </location>
</feature>
<keyword evidence="1" id="KW-0175">Coiled coil</keyword>
<name>A0A2P4PMB2_RHIID</name>
<reference evidence="4 5" key="1">
    <citation type="journal article" date="2013" name="Proc. Natl. Acad. Sci. U.S.A.">
        <title>Genome of an arbuscular mycorrhizal fungus provides insight into the oldest plant symbiosis.</title>
        <authorList>
            <person name="Tisserant E."/>
            <person name="Malbreil M."/>
            <person name="Kuo A."/>
            <person name="Kohler A."/>
            <person name="Symeonidi A."/>
            <person name="Balestrini R."/>
            <person name="Charron P."/>
            <person name="Duensing N."/>
            <person name="Frei Dit Frey N."/>
            <person name="Gianinazzi-Pearson V."/>
            <person name="Gilbert L.B."/>
            <person name="Handa Y."/>
            <person name="Herr J.R."/>
            <person name="Hijri M."/>
            <person name="Koul R."/>
            <person name="Kawaguchi M."/>
            <person name="Krajinski F."/>
            <person name="Lammers P.J."/>
            <person name="Masclaux F.G."/>
            <person name="Murat C."/>
            <person name="Morin E."/>
            <person name="Ndikumana S."/>
            <person name="Pagni M."/>
            <person name="Petitpierre D."/>
            <person name="Requena N."/>
            <person name="Rosikiewicz P."/>
            <person name="Riley R."/>
            <person name="Saito K."/>
            <person name="San Clemente H."/>
            <person name="Shapiro H."/>
            <person name="van Tuinen D."/>
            <person name="Becard G."/>
            <person name="Bonfante P."/>
            <person name="Paszkowski U."/>
            <person name="Shachar-Hill Y.Y."/>
            <person name="Tuskan G.A."/>
            <person name="Young P.W."/>
            <person name="Sanders I.R."/>
            <person name="Henrissat B."/>
            <person name="Rensing S.A."/>
            <person name="Grigoriev I.V."/>
            <person name="Corradi N."/>
            <person name="Roux C."/>
            <person name="Martin F."/>
        </authorList>
    </citation>
    <scope>NUCLEOTIDE SEQUENCE [LARGE SCALE GENOMIC DNA]</scope>
    <source>
        <strain evidence="4 5">DAOM 197198</strain>
    </source>
</reference>
<dbReference type="AlphaFoldDB" id="A0A2P4PMB2"/>
<evidence type="ECO:0000256" key="2">
    <source>
        <dbReference type="SAM" id="MobiDB-lite"/>
    </source>
</evidence>
<reference evidence="4 5" key="2">
    <citation type="journal article" date="2018" name="New Phytol.">
        <title>High intraspecific genome diversity in the model arbuscular mycorrhizal symbiont Rhizophagus irregularis.</title>
        <authorList>
            <person name="Chen E.C.H."/>
            <person name="Morin E."/>
            <person name="Beaudet D."/>
            <person name="Noel J."/>
            <person name="Yildirir G."/>
            <person name="Ndikumana S."/>
            <person name="Charron P."/>
            <person name="St-Onge C."/>
            <person name="Giorgi J."/>
            <person name="Kruger M."/>
            <person name="Marton T."/>
            <person name="Ropars J."/>
            <person name="Grigoriev I.V."/>
            <person name="Hainaut M."/>
            <person name="Henrissat B."/>
            <person name="Roux C."/>
            <person name="Martin F."/>
            <person name="Corradi N."/>
        </authorList>
    </citation>
    <scope>NUCLEOTIDE SEQUENCE [LARGE SCALE GENOMIC DNA]</scope>
    <source>
        <strain evidence="4 5">DAOM 197198</strain>
    </source>
</reference>
<keyword evidence="3" id="KW-0472">Membrane</keyword>
<gene>
    <name evidence="4" type="ORF">GLOIN_2v1780441</name>
</gene>
<keyword evidence="3" id="KW-1133">Transmembrane helix</keyword>
<accession>A0A2P4PMB2</accession>
<evidence type="ECO:0000256" key="1">
    <source>
        <dbReference type="SAM" id="Coils"/>
    </source>
</evidence>
<feature type="transmembrane region" description="Helical" evidence="3">
    <location>
        <begin position="551"/>
        <end position="573"/>
    </location>
</feature>
<sequence length="669" mass="77961">MRLYIIFLIFLIFLSSIILLVLPEKSSFESEYQGKVLLTSDGFGYFVSFIDDEVKIKEFFDNLTQELAKAIPVSPERITTNRRYEIETDTSCILSIDIERTNNKTERKSSLIVSDLDTLIKNKLTTVIGSGEYTNYLDAEYGYQIIPSWIKENWKNVIISIAVDVFFLSLAYWNNTFTIYSCANAIERLVVIIWYDSASYFLMTSSFITNLMVAFKIVRDELMRHDLQKLLEELEDDLKEGNNLAEYKSEDGGTTGLIINNDGVNSQEKITKVLKEIKRELKIIIRELAVISDLMKELKNVNEKLNSKDIVKKLKRINSFIREFMQVEGSTKELLDVSGHLNKLNELLKEIKDNVNKKELNKINYLIKSMKNKLRIEQLKEKLNEAEYLIINNELASEDKRDLLKELNDFKKELRKFNDHAEPTAVYGDKEMNNAVEKYSGKKQIKKLKDYILRKFEKILRKFESWFGSLRESDHPEKKYRKISQWLRDYKDNQVIVVIFAILVGVDVIHFKLLGSMLRIPIPSLNFFCLKPKIIDVNFNAKLSHAVKVQLFWVAIINFFNDIAIIFTQNFSLNDSMQRFYKSQEHRNYTKALNKIIPSNESKEKSARAQKCLDEFNIELPPRIVTSNSKVALVLDRDYENSEEPRKRPALTKTGSESEYDKAMRMSLG</sequence>
<dbReference type="VEuPathDB" id="FungiDB:RhiirFUN_023910"/>
<dbReference type="EMBL" id="AUPC02000189">
    <property type="protein sequence ID" value="POG66509.1"/>
    <property type="molecule type" value="Genomic_DNA"/>
</dbReference>
<feature type="transmembrane region" description="Helical" evidence="3">
    <location>
        <begin position="154"/>
        <end position="173"/>
    </location>
</feature>